<dbReference type="Proteomes" id="UP000325032">
    <property type="component" value="Chromosome"/>
</dbReference>
<sequence>MSPYSIMLCCYILSLAYFLAGFYEALKIAGVKGKVEASPFISYMLLAVLFTFFSHYYWKLTI</sequence>
<accession>A0A498U6B0</accession>
<evidence type="ECO:0000313" key="4">
    <source>
        <dbReference type="Proteomes" id="UP000185426"/>
    </source>
</evidence>
<keyword evidence="1" id="KW-0472">Membrane</keyword>
<reference evidence="3 5" key="2">
    <citation type="journal article" date="2018" name="Plant Biotechnol. Rep.">
        <title>Diversity and antifungal activity of endophytic bacteria associated with Panax ginseng seedlings.</title>
        <authorList>
            <person name="Park J.M."/>
            <person name="Hong C.E."/>
            <person name="Jo S.H."/>
        </authorList>
    </citation>
    <scope>NUCLEOTIDE SEQUENCE [LARGE SCALE GENOMIC DNA]</scope>
    <source>
        <strain evidence="3 5">PgKB20</strain>
    </source>
</reference>
<organism evidence="2 4">
    <name type="scientific">Bacillus safensis</name>
    <dbReference type="NCBI Taxonomy" id="561879"/>
    <lineage>
        <taxon>Bacteria</taxon>
        <taxon>Bacillati</taxon>
        <taxon>Bacillota</taxon>
        <taxon>Bacilli</taxon>
        <taxon>Bacillales</taxon>
        <taxon>Bacillaceae</taxon>
        <taxon>Bacillus</taxon>
    </lineage>
</organism>
<dbReference type="AlphaFoldDB" id="A0A0M2EAE4"/>
<dbReference type="EMBL" id="CP015607">
    <property type="protein sequence ID" value="APT45563.1"/>
    <property type="molecule type" value="Genomic_DNA"/>
</dbReference>
<dbReference type="EMBL" id="CP043404">
    <property type="protein sequence ID" value="QEK64294.1"/>
    <property type="molecule type" value="Genomic_DNA"/>
</dbReference>
<reference evidence="2 4" key="1">
    <citation type="submission" date="2016-05" db="EMBL/GenBank/DDBJ databases">
        <title>Complete Genome and Methylome Analysis of Psychrotrophic Bacterial Isolates from Antarctic Lake Untersee.</title>
        <authorList>
            <person name="Fomenkov A."/>
            <person name="Akimov V.N."/>
            <person name="Vasilyeva L.V."/>
            <person name="Andersen D."/>
            <person name="Vincze T."/>
            <person name="Roberts R.J."/>
        </authorList>
    </citation>
    <scope>NUCLEOTIDE SEQUENCE [LARGE SCALE GENOMIC DNA]</scope>
    <source>
        <strain evidence="2 4">U14-5</strain>
    </source>
</reference>
<proteinExistence type="predicted"/>
<evidence type="ECO:0000313" key="2">
    <source>
        <dbReference type="EMBL" id="APT45563.1"/>
    </source>
</evidence>
<evidence type="ECO:0008006" key="6">
    <source>
        <dbReference type="Google" id="ProtNLM"/>
    </source>
</evidence>
<evidence type="ECO:0000313" key="3">
    <source>
        <dbReference type="EMBL" id="QEK64294.1"/>
    </source>
</evidence>
<evidence type="ECO:0000256" key="1">
    <source>
        <dbReference type="SAM" id="Phobius"/>
    </source>
</evidence>
<dbReference type="KEGG" id="bsaf:BSL056_15455"/>
<keyword evidence="1" id="KW-1133">Transmembrane helix</keyword>
<feature type="transmembrane region" description="Helical" evidence="1">
    <location>
        <begin position="38"/>
        <end position="58"/>
    </location>
</feature>
<dbReference type="Proteomes" id="UP000185426">
    <property type="component" value="Chromosome"/>
</dbReference>
<accession>A0A0M2EAE4</accession>
<name>A0A0M2EAE4_BACIA</name>
<dbReference type="RefSeq" id="WP_024423229.1">
    <property type="nucleotide sequence ID" value="NZ_BSBE01000002.1"/>
</dbReference>
<reference evidence="3" key="3">
    <citation type="submission" date="2019-08" db="EMBL/GenBank/DDBJ databases">
        <authorList>
            <person name="Park J.M."/>
            <person name="Hong C.E."/>
            <person name="Jo S.H."/>
        </authorList>
    </citation>
    <scope>NUCLEOTIDE SEQUENCE</scope>
    <source>
        <strain evidence="3">PgKB20</strain>
    </source>
</reference>
<gene>
    <name evidence="2" type="ORF">BSA145_06265</name>
    <name evidence="3" type="ORF">FX981_02538</name>
</gene>
<protein>
    <recommendedName>
        <fullName evidence="6">EamA domain-containing protein</fullName>
    </recommendedName>
</protein>
<keyword evidence="1" id="KW-0812">Transmembrane</keyword>
<evidence type="ECO:0000313" key="5">
    <source>
        <dbReference type="Proteomes" id="UP000325032"/>
    </source>
</evidence>
<keyword evidence="5" id="KW-1185">Reference proteome</keyword>
<feature type="transmembrane region" description="Helical" evidence="1">
    <location>
        <begin position="6"/>
        <end position="26"/>
    </location>
</feature>